<dbReference type="PANTHER" id="PTHR42738:SF7">
    <property type="entry name" value="HYDROXYMETHYLGLUTARYL-COA LYASE"/>
    <property type="match status" value="1"/>
</dbReference>
<dbReference type="InterPro" id="IPR043594">
    <property type="entry name" value="HMGL"/>
</dbReference>
<evidence type="ECO:0000256" key="3">
    <source>
        <dbReference type="ARBA" id="ARBA00023239"/>
    </source>
</evidence>
<dbReference type="STRING" id="1804984.AYM40_32705"/>
<dbReference type="PROSITE" id="PS50991">
    <property type="entry name" value="PYR_CT"/>
    <property type="match status" value="1"/>
</dbReference>
<organism evidence="5 6">
    <name type="scientific">Paraburkholderia phytofirmans OLGA172</name>
    <dbReference type="NCBI Taxonomy" id="1417228"/>
    <lineage>
        <taxon>Bacteria</taxon>
        <taxon>Pseudomonadati</taxon>
        <taxon>Pseudomonadota</taxon>
        <taxon>Betaproteobacteria</taxon>
        <taxon>Burkholderiales</taxon>
        <taxon>Burkholderiaceae</taxon>
        <taxon>Paraburkholderia</taxon>
    </lineage>
</organism>
<accession>A0A160FVK7</accession>
<dbReference type="SUPFAM" id="SSF51569">
    <property type="entry name" value="Aldolase"/>
    <property type="match status" value="1"/>
</dbReference>
<sequence>MNIWNGQHRRIYMQEVGTRDGFQAEGTFVETRDKIALIDALSETGMAKIEVTAFVSPQAIPALRDAEIVLREIERKPGVVYTALVPNMRGAERAIEARADELNLVMSATESHNLSNLRMTREQSFNGLRQVAASARDVGLPVNISLSCAFGCPMEGDVPTDTVIEWTQRFVEEIGARGVTLCDTTGMAFPQQVAALTARCIERWPQTEFTLHFHNTRGMGLANVLAAIDAGADRFDASLGGIGGCPYAPGASGNVCSEEIVHALELMGYDTGVDLGALIDASKRLPALIGHDTPSQIVKAGRRLDLHPLPADFAAIREPAPLRSSNCSPSAKRFAARC</sequence>
<feature type="domain" description="Pyruvate carboxyltransferase" evidence="4">
    <location>
        <begin position="11"/>
        <end position="279"/>
    </location>
</feature>
<dbReference type="EMBL" id="CP014579">
    <property type="protein sequence ID" value="ANB76908.1"/>
    <property type="molecule type" value="Genomic_DNA"/>
</dbReference>
<evidence type="ECO:0000256" key="1">
    <source>
        <dbReference type="ARBA" id="ARBA00009405"/>
    </source>
</evidence>
<dbReference type="Proteomes" id="UP000076852">
    <property type="component" value="Chromosome 2"/>
</dbReference>
<dbReference type="InterPro" id="IPR000891">
    <property type="entry name" value="PYR_CT"/>
</dbReference>
<dbReference type="GO" id="GO:0004419">
    <property type="term" value="F:hydroxymethylglutaryl-CoA lyase activity"/>
    <property type="evidence" value="ECO:0007669"/>
    <property type="project" value="TreeGrafter"/>
</dbReference>
<dbReference type="PANTHER" id="PTHR42738">
    <property type="entry name" value="HYDROXYMETHYLGLUTARYL-COA LYASE"/>
    <property type="match status" value="1"/>
</dbReference>
<dbReference type="KEGG" id="buz:AYM40_32705"/>
<dbReference type="NCBIfam" id="NF004283">
    <property type="entry name" value="PRK05692.1"/>
    <property type="match status" value="1"/>
</dbReference>
<dbReference type="FunFam" id="3.20.20.70:FF:000071">
    <property type="entry name" value="Hydroxymethylglutaryl-CoA lyase"/>
    <property type="match status" value="1"/>
</dbReference>
<gene>
    <name evidence="5" type="ORF">AYM40_32705</name>
</gene>
<dbReference type="RefSeq" id="WP_063500116.1">
    <property type="nucleotide sequence ID" value="NZ_CP014579.1"/>
</dbReference>
<dbReference type="AlphaFoldDB" id="A0A160FVK7"/>
<evidence type="ECO:0000313" key="6">
    <source>
        <dbReference type="Proteomes" id="UP000076852"/>
    </source>
</evidence>
<reference evidence="5 6" key="1">
    <citation type="journal article" date="2016" name="Gene">
        <title>PacBio SMRT assembly of a complex multi-replicon genome reveals chlorocatechol degradative operon in a region of genome plasticity.</title>
        <authorList>
            <person name="Ricker N."/>
            <person name="Shen S.Y."/>
            <person name="Goordial J."/>
            <person name="Jin S."/>
            <person name="Fulthorpe R.R."/>
        </authorList>
    </citation>
    <scope>NUCLEOTIDE SEQUENCE [LARGE SCALE GENOMIC DNA]</scope>
    <source>
        <strain evidence="5 6">OLGA172</strain>
    </source>
</reference>
<dbReference type="OrthoDB" id="9784013at2"/>
<evidence type="ECO:0000256" key="2">
    <source>
        <dbReference type="ARBA" id="ARBA00022723"/>
    </source>
</evidence>
<keyword evidence="6" id="KW-1185">Reference proteome</keyword>
<protein>
    <submittedName>
        <fullName evidence="5">Hydroxymethylglutaryl-CoA lyase</fullName>
    </submittedName>
</protein>
<evidence type="ECO:0000313" key="5">
    <source>
        <dbReference type="EMBL" id="ANB76908.1"/>
    </source>
</evidence>
<keyword evidence="2" id="KW-0479">Metal-binding</keyword>
<dbReference type="Gene3D" id="3.20.20.70">
    <property type="entry name" value="Aldolase class I"/>
    <property type="match status" value="1"/>
</dbReference>
<dbReference type="GO" id="GO:0046951">
    <property type="term" value="P:ketone body biosynthetic process"/>
    <property type="evidence" value="ECO:0007669"/>
    <property type="project" value="TreeGrafter"/>
</dbReference>
<name>A0A160FVK7_9BURK</name>
<proteinExistence type="inferred from homology"/>
<keyword evidence="3 5" id="KW-0456">Lyase</keyword>
<evidence type="ECO:0000259" key="4">
    <source>
        <dbReference type="PROSITE" id="PS50991"/>
    </source>
</evidence>
<dbReference type="GO" id="GO:0006552">
    <property type="term" value="P:L-leucine catabolic process"/>
    <property type="evidence" value="ECO:0007669"/>
    <property type="project" value="TreeGrafter"/>
</dbReference>
<dbReference type="CDD" id="cd07938">
    <property type="entry name" value="DRE_TIM_HMGL"/>
    <property type="match status" value="1"/>
</dbReference>
<dbReference type="GO" id="GO:0046872">
    <property type="term" value="F:metal ion binding"/>
    <property type="evidence" value="ECO:0007669"/>
    <property type="project" value="UniProtKB-KW"/>
</dbReference>
<dbReference type="Pfam" id="PF00682">
    <property type="entry name" value="HMGL-like"/>
    <property type="match status" value="1"/>
</dbReference>
<dbReference type="InterPro" id="IPR013785">
    <property type="entry name" value="Aldolase_TIM"/>
</dbReference>
<comment type="similarity">
    <text evidence="1">Belongs to the HMG-CoA lyase family.</text>
</comment>